<keyword evidence="2" id="KW-0472">Membrane</keyword>
<reference evidence="4 5" key="1">
    <citation type="submission" date="2021-03" db="EMBL/GenBank/DDBJ databases">
        <title>Sequencing the genomes of 1000 actinobacteria strains.</title>
        <authorList>
            <person name="Klenk H.-P."/>
        </authorList>
    </citation>
    <scope>NUCLEOTIDE SEQUENCE [LARGE SCALE GENOMIC DNA]</scope>
    <source>
        <strain evidence="4 5">DSM 13468</strain>
    </source>
</reference>
<dbReference type="EMBL" id="JAGIOA010000001">
    <property type="protein sequence ID" value="MBP2376812.1"/>
    <property type="molecule type" value="Genomic_DNA"/>
</dbReference>
<dbReference type="InterPro" id="IPR013783">
    <property type="entry name" value="Ig-like_fold"/>
</dbReference>
<name>A0ABS4WKU2_9MICO</name>
<organism evidence="4 5">
    <name type="scientific">Microbacterium phyllosphaerae</name>
    <dbReference type="NCBI Taxonomy" id="124798"/>
    <lineage>
        <taxon>Bacteria</taxon>
        <taxon>Bacillati</taxon>
        <taxon>Actinomycetota</taxon>
        <taxon>Actinomycetes</taxon>
        <taxon>Micrococcales</taxon>
        <taxon>Microbacteriaceae</taxon>
        <taxon>Microbacterium</taxon>
    </lineage>
</organism>
<feature type="region of interest" description="Disordered" evidence="1">
    <location>
        <begin position="291"/>
        <end position="329"/>
    </location>
</feature>
<accession>A0ABS4WKU2</accession>
<feature type="region of interest" description="Disordered" evidence="1">
    <location>
        <begin position="71"/>
        <end position="103"/>
    </location>
</feature>
<evidence type="ECO:0000313" key="4">
    <source>
        <dbReference type="EMBL" id="MBP2376812.1"/>
    </source>
</evidence>
<evidence type="ECO:0000256" key="1">
    <source>
        <dbReference type="SAM" id="MobiDB-lite"/>
    </source>
</evidence>
<keyword evidence="5" id="KW-1185">Reference proteome</keyword>
<feature type="domain" description="Bacterial Ig" evidence="3">
    <location>
        <begin position="133"/>
        <end position="177"/>
    </location>
</feature>
<evidence type="ECO:0000313" key="5">
    <source>
        <dbReference type="Proteomes" id="UP000703720"/>
    </source>
</evidence>
<feature type="compositionally biased region" description="Low complexity" evidence="1">
    <location>
        <begin position="311"/>
        <end position="329"/>
    </location>
</feature>
<dbReference type="RefSeq" id="WP_210096243.1">
    <property type="nucleotide sequence ID" value="NZ_BAAAIO010000001.1"/>
</dbReference>
<proteinExistence type="predicted"/>
<dbReference type="NCBIfam" id="NF033510">
    <property type="entry name" value="Ca_tandemer"/>
    <property type="match status" value="1"/>
</dbReference>
<keyword evidence="2" id="KW-1133">Transmembrane helix</keyword>
<protein>
    <recommendedName>
        <fullName evidence="3">Bacterial Ig domain-containing protein</fullName>
    </recommendedName>
</protein>
<comment type="caution">
    <text evidence="4">The sequence shown here is derived from an EMBL/GenBank/DDBJ whole genome shotgun (WGS) entry which is preliminary data.</text>
</comment>
<evidence type="ECO:0000259" key="3">
    <source>
        <dbReference type="Pfam" id="PF17936"/>
    </source>
</evidence>
<dbReference type="InterPro" id="IPR041498">
    <property type="entry name" value="Big_6"/>
</dbReference>
<dbReference type="Pfam" id="PF17936">
    <property type="entry name" value="Big_6"/>
    <property type="match status" value="2"/>
</dbReference>
<feature type="transmembrane region" description="Helical" evidence="2">
    <location>
        <begin position="347"/>
        <end position="366"/>
    </location>
</feature>
<gene>
    <name evidence="4" type="ORF">JOF42_000307</name>
</gene>
<feature type="domain" description="Bacterial Ig" evidence="3">
    <location>
        <begin position="224"/>
        <end position="287"/>
    </location>
</feature>
<keyword evidence="2" id="KW-0812">Transmembrane</keyword>
<sequence>MTIPSSSARHAPRPRATSGPAAAIGIAIAAASIIGFAAPASAAASDDAMVDSLTAAAIVALAEDAPVAAEAPIDASSEAPLPTESDVEAPVEAEPPARDVRADPAPEILPVNERAFVAAPVFDTPSMAIGPTAAVTGTGVVGATVHVSIYQGALIGTAVVAEDGRWSVIPTTPLAHGINRLSAYQSSVDGDSMSLGGIVLVDALVDPPTVVGPEGEQNLSEPVELVGTGEPGATIVVRDDAGSVICSTTVETDGTWACVIPALDDRDQELSVTQTDRVGNVSTPVAVSIHKTSAPAPQPGDGSTPEAGPQPASGTAADPSSPSDASAPLTAPTRAAALAATGGEVDGILLGAGGLLLVAGILSLAIPRRRAQ</sequence>
<evidence type="ECO:0000256" key="2">
    <source>
        <dbReference type="SAM" id="Phobius"/>
    </source>
</evidence>
<dbReference type="Gene3D" id="2.60.40.10">
    <property type="entry name" value="Immunoglobulins"/>
    <property type="match status" value="2"/>
</dbReference>
<dbReference type="Proteomes" id="UP000703720">
    <property type="component" value="Unassembled WGS sequence"/>
</dbReference>